<evidence type="ECO:0000256" key="2">
    <source>
        <dbReference type="ARBA" id="ARBA00022833"/>
    </source>
</evidence>
<comment type="caution">
    <text evidence="4">The sequence shown here is derived from an EMBL/GenBank/DDBJ whole genome shotgun (WGS) entry which is preliminary data.</text>
</comment>
<evidence type="ECO:0000313" key="5">
    <source>
        <dbReference type="Proteomes" id="UP001219518"/>
    </source>
</evidence>
<evidence type="ECO:0000313" key="4">
    <source>
        <dbReference type="EMBL" id="KAK3931197.1"/>
    </source>
</evidence>
<evidence type="ECO:0000256" key="3">
    <source>
        <dbReference type="SAM" id="MobiDB-lite"/>
    </source>
</evidence>
<proteinExistence type="predicted"/>
<dbReference type="SMART" id="SM00238">
    <property type="entry name" value="BIR"/>
    <property type="match status" value="1"/>
</dbReference>
<dbReference type="PANTHER" id="PTHR46771:SF5">
    <property type="entry name" value="DETERIN"/>
    <property type="match status" value="1"/>
</dbReference>
<evidence type="ECO:0000256" key="1">
    <source>
        <dbReference type="ARBA" id="ARBA00022723"/>
    </source>
</evidence>
<feature type="compositionally biased region" description="Basic residues" evidence="3">
    <location>
        <begin position="142"/>
        <end position="158"/>
    </location>
</feature>
<dbReference type="PANTHER" id="PTHR46771">
    <property type="entry name" value="DETERIN"/>
    <property type="match status" value="1"/>
</dbReference>
<dbReference type="CDD" id="cd00022">
    <property type="entry name" value="BIR"/>
    <property type="match status" value="1"/>
</dbReference>
<dbReference type="Proteomes" id="UP001219518">
    <property type="component" value="Unassembled WGS sequence"/>
</dbReference>
<keyword evidence="1" id="KW-0479">Metal-binding</keyword>
<dbReference type="AlphaFoldDB" id="A0AAE1I0B7"/>
<dbReference type="EMBL" id="JAHWGI010001418">
    <property type="protein sequence ID" value="KAK3931197.1"/>
    <property type="molecule type" value="Genomic_DNA"/>
</dbReference>
<dbReference type="InterPro" id="IPR051190">
    <property type="entry name" value="Baculoviral_IAP"/>
</dbReference>
<sequence length="158" mass="18556">MSVSEMDIPLWANYYEDRLKSFKYWPFKKGSCCPEKMAEAGFYSLGKKSEPDLAKCYVCLKELDGWEQDDDPWSEHRKHAASCPYVILNKTPDQLTMKENLIMQREQLKKILILNHENKIRMINELQKVVRAELEKIGGKENKRKTSRAPSKRTSKKE</sequence>
<dbReference type="SUPFAM" id="SSF57924">
    <property type="entry name" value="Inhibitor of apoptosis (IAP) repeat"/>
    <property type="match status" value="1"/>
</dbReference>
<organism evidence="4 5">
    <name type="scientific">Frankliniella fusca</name>
    <dbReference type="NCBI Taxonomy" id="407009"/>
    <lineage>
        <taxon>Eukaryota</taxon>
        <taxon>Metazoa</taxon>
        <taxon>Ecdysozoa</taxon>
        <taxon>Arthropoda</taxon>
        <taxon>Hexapoda</taxon>
        <taxon>Insecta</taxon>
        <taxon>Pterygota</taxon>
        <taxon>Neoptera</taxon>
        <taxon>Paraneoptera</taxon>
        <taxon>Thysanoptera</taxon>
        <taxon>Terebrantia</taxon>
        <taxon>Thripoidea</taxon>
        <taxon>Thripidae</taxon>
        <taxon>Frankliniella</taxon>
    </lineage>
</organism>
<keyword evidence="2" id="KW-0862">Zinc</keyword>
<protein>
    <submittedName>
        <fullName evidence="4">Baculoviral IAP repeat-containing protein 5</fullName>
    </submittedName>
</protein>
<accession>A0AAE1I0B7</accession>
<gene>
    <name evidence="4" type="ORF">KUF71_025177</name>
</gene>
<dbReference type="InterPro" id="IPR001370">
    <property type="entry name" value="BIR_rpt"/>
</dbReference>
<dbReference type="GO" id="GO:0046872">
    <property type="term" value="F:metal ion binding"/>
    <property type="evidence" value="ECO:0007669"/>
    <property type="project" value="UniProtKB-KW"/>
</dbReference>
<dbReference type="Gene3D" id="1.10.1170.10">
    <property type="entry name" value="Inhibitor Of Apoptosis Protein (2mihbC-IAP-1), Chain A"/>
    <property type="match status" value="1"/>
</dbReference>
<dbReference type="PROSITE" id="PS50143">
    <property type="entry name" value="BIR_REPEAT_2"/>
    <property type="match status" value="1"/>
</dbReference>
<keyword evidence="5" id="KW-1185">Reference proteome</keyword>
<name>A0AAE1I0B7_9NEOP</name>
<reference evidence="4" key="2">
    <citation type="journal article" date="2023" name="BMC Genomics">
        <title>Pest status, molecular evolution, and epigenetic factors derived from the genome assembly of Frankliniella fusca, a thysanopteran phytovirus vector.</title>
        <authorList>
            <person name="Catto M.A."/>
            <person name="Labadie P.E."/>
            <person name="Jacobson A.L."/>
            <person name="Kennedy G.G."/>
            <person name="Srinivasan R."/>
            <person name="Hunt B.G."/>
        </authorList>
    </citation>
    <scope>NUCLEOTIDE SEQUENCE</scope>
    <source>
        <strain evidence="4">PL_HMW_Pooled</strain>
    </source>
</reference>
<dbReference type="Pfam" id="PF00653">
    <property type="entry name" value="BIR"/>
    <property type="match status" value="1"/>
</dbReference>
<reference evidence="4" key="1">
    <citation type="submission" date="2021-07" db="EMBL/GenBank/DDBJ databases">
        <authorList>
            <person name="Catto M.A."/>
            <person name="Jacobson A."/>
            <person name="Kennedy G."/>
            <person name="Labadie P."/>
            <person name="Hunt B.G."/>
            <person name="Srinivasan R."/>
        </authorList>
    </citation>
    <scope>NUCLEOTIDE SEQUENCE</scope>
    <source>
        <strain evidence="4">PL_HMW_Pooled</strain>
        <tissue evidence="4">Head</tissue>
    </source>
</reference>
<feature type="region of interest" description="Disordered" evidence="3">
    <location>
        <begin position="136"/>
        <end position="158"/>
    </location>
</feature>